<dbReference type="InterPro" id="IPR033116">
    <property type="entry name" value="TRYPSIN_SER"/>
</dbReference>
<sequence length="434" mass="48272">MAGTGMLWQLVLLFLWGTVGANADTSCSGLCGQRPLLTQIGHRVVGGINARPGAWPWIVSVQIVYWNGRYRNHICGGSLIAPTWVLTAAHCFGKNESDLNKWRLVTGAWEIQHGWNYGPVDPKVQERKPIKIIPHENYNRNFQENDIALVQLESPIRCGDVIRIACLPRPGEGPTKSEEKCAIAGWGYTIEGGSPSRILQEALVSMLDIRICNGSRWYYGYIHRYNLCAGYQEGKIDTCQGDSGGPLMCKDKDSGIYVVVGITSWGTGCARAFRPGIYTSTWHFLDWIASKIGPGSVISDLPPPTTTPPTTTTTIPPPVSTTVVTHRPWNWFPTSRPWEHKPWSYFFFKKTTTRGWATHYKPWKGSSSDSWSPSFQPLAGPPPTRPSIYTALRPWISNPVMVKSQVVGPGQPVSLSFPKRLKLLMESMKSSRST</sequence>
<dbReference type="InterPro" id="IPR018114">
    <property type="entry name" value="TRYPSIN_HIS"/>
</dbReference>
<evidence type="ECO:0000256" key="7">
    <source>
        <dbReference type="ARBA" id="ARBA00023157"/>
    </source>
</evidence>
<dbReference type="KEGG" id="shr:100916052"/>
<dbReference type="GO" id="GO:0006508">
    <property type="term" value="P:proteolysis"/>
    <property type="evidence" value="ECO:0007669"/>
    <property type="project" value="UniProtKB-KW"/>
</dbReference>
<dbReference type="EC" id="3.4.21.10" evidence="2"/>
<comment type="catalytic activity">
    <reaction evidence="1">
        <text>Preferential cleavage: Arg-|-Xaa, Lys-|-Xaa.</text>
        <dbReference type="EC" id="3.4.21.10"/>
    </reaction>
</comment>
<dbReference type="PROSITE" id="PS50240">
    <property type="entry name" value="TRYPSIN_DOM"/>
    <property type="match status" value="1"/>
</dbReference>
<keyword evidence="7" id="KW-1015">Disulfide bond</keyword>
<dbReference type="FunCoup" id="G3VHV9">
    <property type="interactions" value="97"/>
</dbReference>
<dbReference type="PROSITE" id="PS00135">
    <property type="entry name" value="TRYPSIN_SER"/>
    <property type="match status" value="1"/>
</dbReference>
<dbReference type="GO" id="GO:0004252">
    <property type="term" value="F:serine-type endopeptidase activity"/>
    <property type="evidence" value="ECO:0007669"/>
    <property type="project" value="InterPro"/>
</dbReference>
<dbReference type="RefSeq" id="XP_003772634.1">
    <property type="nucleotide sequence ID" value="XM_003772586.4"/>
</dbReference>
<dbReference type="OrthoDB" id="6339452at2759"/>
<evidence type="ECO:0000256" key="9">
    <source>
        <dbReference type="SAM" id="SignalP"/>
    </source>
</evidence>
<dbReference type="CDD" id="cd00190">
    <property type="entry name" value="Tryp_SPc"/>
    <property type="match status" value="1"/>
</dbReference>
<organism evidence="11 12">
    <name type="scientific">Sarcophilus harrisii</name>
    <name type="common">Tasmanian devil</name>
    <name type="synonym">Sarcophilus laniarius</name>
    <dbReference type="NCBI Taxonomy" id="9305"/>
    <lineage>
        <taxon>Eukaryota</taxon>
        <taxon>Metazoa</taxon>
        <taxon>Chordata</taxon>
        <taxon>Craniata</taxon>
        <taxon>Vertebrata</taxon>
        <taxon>Euteleostomi</taxon>
        <taxon>Mammalia</taxon>
        <taxon>Metatheria</taxon>
        <taxon>Dasyuromorphia</taxon>
        <taxon>Dasyuridae</taxon>
        <taxon>Sarcophilus</taxon>
    </lineage>
</organism>
<evidence type="ECO:0000256" key="5">
    <source>
        <dbReference type="ARBA" id="ARBA00022801"/>
    </source>
</evidence>
<proteinExistence type="predicted"/>
<dbReference type="InterPro" id="IPR009003">
    <property type="entry name" value="Peptidase_S1_PA"/>
</dbReference>
<evidence type="ECO:0000256" key="2">
    <source>
        <dbReference type="ARBA" id="ARBA00012050"/>
    </source>
</evidence>
<reference evidence="11" key="3">
    <citation type="submission" date="2025-09" db="UniProtKB">
        <authorList>
            <consortium name="Ensembl"/>
        </authorList>
    </citation>
    <scope>IDENTIFICATION</scope>
</reference>
<feature type="chain" id="PRO_5003457558" description="Acrosin" evidence="9">
    <location>
        <begin position="22"/>
        <end position="434"/>
    </location>
</feature>
<dbReference type="InParanoid" id="G3VHV9"/>
<dbReference type="Gene3D" id="2.40.10.10">
    <property type="entry name" value="Trypsin-like serine proteases"/>
    <property type="match status" value="2"/>
</dbReference>
<evidence type="ECO:0000256" key="6">
    <source>
        <dbReference type="ARBA" id="ARBA00022825"/>
    </source>
</evidence>
<dbReference type="PANTHER" id="PTHR24252">
    <property type="entry name" value="ACROSIN-RELATED"/>
    <property type="match status" value="1"/>
</dbReference>
<evidence type="ECO:0000313" key="12">
    <source>
        <dbReference type="Proteomes" id="UP000007648"/>
    </source>
</evidence>
<dbReference type="eggNOG" id="KOG3627">
    <property type="taxonomic scope" value="Eukaryota"/>
</dbReference>
<evidence type="ECO:0000256" key="3">
    <source>
        <dbReference type="ARBA" id="ARBA00017161"/>
    </source>
</evidence>
<reference evidence="11 12" key="1">
    <citation type="journal article" date="2011" name="Proc. Natl. Acad. Sci. U.S.A.">
        <title>Genetic diversity and population structure of the endangered marsupial Sarcophilus harrisii (Tasmanian devil).</title>
        <authorList>
            <person name="Miller W."/>
            <person name="Hayes V.M."/>
            <person name="Ratan A."/>
            <person name="Petersen D.C."/>
            <person name="Wittekindt N.E."/>
            <person name="Miller J."/>
            <person name="Walenz B."/>
            <person name="Knight J."/>
            <person name="Qi J."/>
            <person name="Zhao F."/>
            <person name="Wang Q."/>
            <person name="Bedoya-Reina O.C."/>
            <person name="Katiyar N."/>
            <person name="Tomsho L.P."/>
            <person name="Kasson L.M."/>
            <person name="Hardie R.A."/>
            <person name="Woodbridge P."/>
            <person name="Tindall E.A."/>
            <person name="Bertelsen M.F."/>
            <person name="Dixon D."/>
            <person name="Pyecroft S."/>
            <person name="Helgen K.M."/>
            <person name="Lesk A.M."/>
            <person name="Pringle T.H."/>
            <person name="Patterson N."/>
            <person name="Zhang Y."/>
            <person name="Kreiss A."/>
            <person name="Woods G.M."/>
            <person name="Jones M.E."/>
            <person name="Schuster S.C."/>
        </authorList>
    </citation>
    <scope>NUCLEOTIDE SEQUENCE [LARGE SCALE GENOMIC DNA]</scope>
</reference>
<gene>
    <name evidence="11" type="primary">LOC100916052</name>
</gene>
<dbReference type="PROSITE" id="PS00134">
    <property type="entry name" value="TRYPSIN_HIS"/>
    <property type="match status" value="1"/>
</dbReference>
<keyword evidence="6 8" id="KW-0720">Serine protease</keyword>
<evidence type="ECO:0000256" key="8">
    <source>
        <dbReference type="RuleBase" id="RU363034"/>
    </source>
</evidence>
<evidence type="ECO:0000256" key="4">
    <source>
        <dbReference type="ARBA" id="ARBA00022670"/>
    </source>
</evidence>
<dbReference type="AlphaFoldDB" id="G3VHV9"/>
<dbReference type="SMART" id="SM00020">
    <property type="entry name" value="Tryp_SPc"/>
    <property type="match status" value="1"/>
</dbReference>
<dbReference type="HOGENOM" id="CLU_569793_0_0_1"/>
<dbReference type="InterPro" id="IPR043504">
    <property type="entry name" value="Peptidase_S1_PA_chymotrypsin"/>
</dbReference>
<keyword evidence="9" id="KW-0732">Signal</keyword>
<evidence type="ECO:0000313" key="11">
    <source>
        <dbReference type="Ensembl" id="ENSSHAP00000002763.1"/>
    </source>
</evidence>
<dbReference type="MEROPS" id="S01.223"/>
<dbReference type="GeneID" id="100916052"/>
<name>G3VHV9_SARHA</name>
<protein>
    <recommendedName>
        <fullName evidence="3">Acrosin</fullName>
        <ecNumber evidence="2">3.4.21.10</ecNumber>
    </recommendedName>
</protein>
<dbReference type="GeneTree" id="ENSGT00940000162430"/>
<dbReference type="PRINTS" id="PR00722">
    <property type="entry name" value="CHYMOTRYPSIN"/>
</dbReference>
<evidence type="ECO:0000259" key="10">
    <source>
        <dbReference type="PROSITE" id="PS50240"/>
    </source>
</evidence>
<dbReference type="Ensembl" id="ENSSHAT00000002794.2">
    <property type="protein sequence ID" value="ENSSHAP00000002763.1"/>
    <property type="gene ID" value="ENSSHAG00000002444.2"/>
</dbReference>
<reference evidence="11" key="2">
    <citation type="submission" date="2025-08" db="UniProtKB">
        <authorList>
            <consortium name="Ensembl"/>
        </authorList>
    </citation>
    <scope>IDENTIFICATION</scope>
</reference>
<dbReference type="Pfam" id="PF00089">
    <property type="entry name" value="Trypsin"/>
    <property type="match status" value="1"/>
</dbReference>
<keyword evidence="5 8" id="KW-0378">Hydrolase</keyword>
<accession>G3VHV9</accession>
<dbReference type="InterPro" id="IPR001314">
    <property type="entry name" value="Peptidase_S1A"/>
</dbReference>
<keyword evidence="4 8" id="KW-0645">Protease</keyword>
<dbReference type="FunFam" id="2.40.10.10:FF:000003">
    <property type="entry name" value="Transmembrane serine protease 3"/>
    <property type="match status" value="1"/>
</dbReference>
<dbReference type="InterPro" id="IPR001254">
    <property type="entry name" value="Trypsin_dom"/>
</dbReference>
<keyword evidence="12" id="KW-1185">Reference proteome</keyword>
<evidence type="ECO:0000256" key="1">
    <source>
        <dbReference type="ARBA" id="ARBA00001656"/>
    </source>
</evidence>
<dbReference type="STRING" id="9305.ENSSHAP00000002763"/>
<dbReference type="SUPFAM" id="SSF50494">
    <property type="entry name" value="Trypsin-like serine proteases"/>
    <property type="match status" value="1"/>
</dbReference>
<feature type="domain" description="Peptidase S1" evidence="10">
    <location>
        <begin position="44"/>
        <end position="293"/>
    </location>
</feature>
<dbReference type="PANTHER" id="PTHR24252:SF8">
    <property type="entry name" value="ACROSIN"/>
    <property type="match status" value="1"/>
</dbReference>
<dbReference type="GO" id="GO:0007340">
    <property type="term" value="P:acrosome reaction"/>
    <property type="evidence" value="ECO:0007669"/>
    <property type="project" value="TreeGrafter"/>
</dbReference>
<feature type="signal peptide" evidence="9">
    <location>
        <begin position="1"/>
        <end position="21"/>
    </location>
</feature>
<dbReference type="Proteomes" id="UP000007648">
    <property type="component" value="Unassembled WGS sequence"/>
</dbReference>